<dbReference type="AlphaFoldDB" id="A0A4R6WKY0"/>
<comment type="similarity">
    <text evidence="1">Belongs to the short-chain dehydrogenases/reductases (SDR) family.</text>
</comment>
<dbReference type="InterPro" id="IPR036291">
    <property type="entry name" value="NAD(P)-bd_dom_sf"/>
</dbReference>
<evidence type="ECO:0000256" key="1">
    <source>
        <dbReference type="ARBA" id="ARBA00006484"/>
    </source>
</evidence>
<organism evidence="2 3">
    <name type="scientific">Dongia mobilis</name>
    <dbReference type="NCBI Taxonomy" id="578943"/>
    <lineage>
        <taxon>Bacteria</taxon>
        <taxon>Pseudomonadati</taxon>
        <taxon>Pseudomonadota</taxon>
        <taxon>Alphaproteobacteria</taxon>
        <taxon>Rhodospirillales</taxon>
        <taxon>Dongiaceae</taxon>
        <taxon>Dongia</taxon>
    </lineage>
</organism>
<dbReference type="EMBL" id="SNYW01000012">
    <property type="protein sequence ID" value="TDQ78901.1"/>
    <property type="molecule type" value="Genomic_DNA"/>
</dbReference>
<dbReference type="GO" id="GO:0016616">
    <property type="term" value="F:oxidoreductase activity, acting on the CH-OH group of donors, NAD or NADP as acceptor"/>
    <property type="evidence" value="ECO:0007669"/>
    <property type="project" value="TreeGrafter"/>
</dbReference>
<dbReference type="PRINTS" id="PR00080">
    <property type="entry name" value="SDRFAMILY"/>
</dbReference>
<name>A0A4R6WKY0_9PROT</name>
<dbReference type="Pfam" id="PF13561">
    <property type="entry name" value="adh_short_C2"/>
    <property type="match status" value="1"/>
</dbReference>
<dbReference type="PANTHER" id="PTHR42760:SF129">
    <property type="entry name" value="OXIDOREDUCTASE"/>
    <property type="match status" value="1"/>
</dbReference>
<sequence length="256" mass="26758">MLSLEGRIALVTGAGSSDGIGFATAKALAAAGARVAITSTTRRIHDRRRELAGDGHASFIADLTVEAEVDALVAAVNKSVGRIDILVNNAGMIQTGRREKTALFHRIATADWRRTMEINLDTCFLVTRAVLPQMLRRQYGRIVNISSVTGPLVTNPGSAGYSTAKAAMMGMTRALAVEVGSKGVTVNAIGPGWIETASSSAREIEAGRHTPLGRPGRPAEVAAAAVFLASSEASYITGQMLVVDGGNILQEMKGAD</sequence>
<dbReference type="Proteomes" id="UP000295783">
    <property type="component" value="Unassembled WGS sequence"/>
</dbReference>
<dbReference type="SUPFAM" id="SSF51735">
    <property type="entry name" value="NAD(P)-binding Rossmann-fold domains"/>
    <property type="match status" value="1"/>
</dbReference>
<protein>
    <submittedName>
        <fullName evidence="2">3-oxoacyl-[acyl-carrier protein] reductase</fullName>
    </submittedName>
</protein>
<dbReference type="RefSeq" id="WP_133614805.1">
    <property type="nucleotide sequence ID" value="NZ_SNYW01000012.1"/>
</dbReference>
<evidence type="ECO:0000313" key="3">
    <source>
        <dbReference type="Proteomes" id="UP000295783"/>
    </source>
</evidence>
<dbReference type="PRINTS" id="PR00081">
    <property type="entry name" value="GDHRDH"/>
</dbReference>
<keyword evidence="3" id="KW-1185">Reference proteome</keyword>
<reference evidence="2 3" key="1">
    <citation type="submission" date="2019-03" db="EMBL/GenBank/DDBJ databases">
        <title>Genomic Encyclopedia of Type Strains, Phase III (KMG-III): the genomes of soil and plant-associated and newly described type strains.</title>
        <authorList>
            <person name="Whitman W."/>
        </authorList>
    </citation>
    <scope>NUCLEOTIDE SEQUENCE [LARGE SCALE GENOMIC DNA]</scope>
    <source>
        <strain evidence="2 3">CGMCC 1.7660</strain>
    </source>
</reference>
<evidence type="ECO:0000313" key="2">
    <source>
        <dbReference type="EMBL" id="TDQ78901.1"/>
    </source>
</evidence>
<dbReference type="OrthoDB" id="9804774at2"/>
<dbReference type="PROSITE" id="PS00061">
    <property type="entry name" value="ADH_SHORT"/>
    <property type="match status" value="1"/>
</dbReference>
<accession>A0A4R6WKY0</accession>
<dbReference type="Gene3D" id="3.40.50.720">
    <property type="entry name" value="NAD(P)-binding Rossmann-like Domain"/>
    <property type="match status" value="1"/>
</dbReference>
<dbReference type="GO" id="GO:0030497">
    <property type="term" value="P:fatty acid elongation"/>
    <property type="evidence" value="ECO:0007669"/>
    <property type="project" value="TreeGrafter"/>
</dbReference>
<comment type="caution">
    <text evidence="2">The sequence shown here is derived from an EMBL/GenBank/DDBJ whole genome shotgun (WGS) entry which is preliminary data.</text>
</comment>
<dbReference type="InterPro" id="IPR002347">
    <property type="entry name" value="SDR_fam"/>
</dbReference>
<dbReference type="PANTHER" id="PTHR42760">
    <property type="entry name" value="SHORT-CHAIN DEHYDROGENASES/REDUCTASES FAMILY MEMBER"/>
    <property type="match status" value="1"/>
</dbReference>
<dbReference type="FunFam" id="3.40.50.720:FF:000084">
    <property type="entry name" value="Short-chain dehydrogenase reductase"/>
    <property type="match status" value="1"/>
</dbReference>
<proteinExistence type="inferred from homology"/>
<dbReference type="InterPro" id="IPR020904">
    <property type="entry name" value="Sc_DH/Rdtase_CS"/>
</dbReference>
<gene>
    <name evidence="2" type="ORF">A8950_3364</name>
</gene>